<proteinExistence type="inferred from homology"/>
<evidence type="ECO:0000256" key="6">
    <source>
        <dbReference type="ARBA" id="ARBA00047942"/>
    </source>
</evidence>
<reference evidence="8 9" key="1">
    <citation type="journal article" date="2013" name="Int. J. Syst. Evol. Microbiol.">
        <title>Ilumatobacter nonamiense sp. nov. and Ilumatobacter coccineum sp. nov., isolated from seashore sand.</title>
        <authorList>
            <person name="Matsumoto A."/>
            <person name="Kasai H."/>
            <person name="Matsuo Y."/>
            <person name="Shizuri Y."/>
            <person name="Ichikawa N."/>
            <person name="Fujita N."/>
            <person name="Omura S."/>
            <person name="Takahashi Y."/>
        </authorList>
    </citation>
    <scope>NUCLEOTIDE SEQUENCE [LARGE SCALE GENOMIC DNA]</scope>
    <source>
        <strain evidence="9">NBRC 103263 / KCTC 29153 / YM16-304</strain>
    </source>
</reference>
<dbReference type="Pfam" id="PF07669">
    <property type="entry name" value="Eco57I"/>
    <property type="match status" value="1"/>
</dbReference>
<dbReference type="GO" id="GO:0003676">
    <property type="term" value="F:nucleic acid binding"/>
    <property type="evidence" value="ECO:0007669"/>
    <property type="project" value="InterPro"/>
</dbReference>
<keyword evidence="9" id="KW-1185">Reference proteome</keyword>
<dbReference type="REBASE" id="61558">
    <property type="entry name" value="M.AbaYM16ORF2230P"/>
</dbReference>
<dbReference type="InterPro" id="IPR029063">
    <property type="entry name" value="SAM-dependent_MTases_sf"/>
</dbReference>
<evidence type="ECO:0000256" key="1">
    <source>
        <dbReference type="ARBA" id="ARBA00006594"/>
    </source>
</evidence>
<sequence length="545" mass="60197">MFQIDEQGEHGEVFTRRWVVDLILDLSGFTIDRDLGGMVAVEPSCGSGAFLAPMTERLIESCRIHERPLTDIRSALRAFDLLPTNAELAQKAVAGALVEAGLGDAEAKSISTDCVHCGDFLLTSHGEDAADFVLGNPPYIRLEDVPTARSAAYRRACPTMRGRSDIFVGFIEMGLRILKPDGVLGFIVADRWMHNQYGADLRRLVSASYAVEAIVSMHDVDAFEESVSAYPAVTVIRRAEQSNAVVANATKAFGEANAPSLTKWVSSRRKSVSTKAMSAVKLPEWFDSELSWPSGDPANLALVADLERRFPPLQDPATGTRVGIGVASGADSVYLTDDPDLVESDRLLPLLMTRDTTTGEPNWSGTHLVNPWDDGRLVNLDDYPRLATYLESRSSDVRGRHVARKNPGSWYRTIDRVEPGLQHREKLVIPELKAFIQPVLDRGEHYPHHGLYFITSDEWDLEVLGGLLLSDIAELFVATYCVKMRGGCYRFQAQYLRRIRVPAIESMSKRDQAQLGRAFEARDRVSASAVARRLYGIDANVSVSS</sequence>
<dbReference type="GO" id="GO:0006304">
    <property type="term" value="P:DNA modification"/>
    <property type="evidence" value="ECO:0007669"/>
    <property type="project" value="InterPro"/>
</dbReference>
<keyword evidence="5" id="KW-0949">S-adenosyl-L-methionine</keyword>
<dbReference type="Gene3D" id="3.40.50.150">
    <property type="entry name" value="Vaccinia Virus protein VP39"/>
    <property type="match status" value="1"/>
</dbReference>
<dbReference type="Proteomes" id="UP000011863">
    <property type="component" value="Chromosome"/>
</dbReference>
<dbReference type="EMBL" id="AP012057">
    <property type="protein sequence ID" value="BAN00537.1"/>
    <property type="molecule type" value="Genomic_DNA"/>
</dbReference>
<evidence type="ECO:0000313" key="8">
    <source>
        <dbReference type="EMBL" id="BAN00537.1"/>
    </source>
</evidence>
<dbReference type="PANTHER" id="PTHR33841">
    <property type="entry name" value="DNA METHYLTRANSFERASE YEEA-RELATED"/>
    <property type="match status" value="1"/>
</dbReference>
<evidence type="ECO:0000259" key="7">
    <source>
        <dbReference type="Pfam" id="PF07669"/>
    </source>
</evidence>
<dbReference type="EC" id="2.1.1.72" evidence="2"/>
<dbReference type="InterPro" id="IPR011639">
    <property type="entry name" value="MethylTrfase_TaqI-like_dom"/>
</dbReference>
<dbReference type="PRINTS" id="PR00507">
    <property type="entry name" value="N12N6MTFRASE"/>
</dbReference>
<keyword evidence="4 8" id="KW-0808">Transferase</keyword>
<evidence type="ECO:0000256" key="2">
    <source>
        <dbReference type="ARBA" id="ARBA00011900"/>
    </source>
</evidence>
<dbReference type="InterPro" id="IPR050953">
    <property type="entry name" value="N4_N6_ade-DNA_methylase"/>
</dbReference>
<dbReference type="SUPFAM" id="SSF53335">
    <property type="entry name" value="S-adenosyl-L-methionine-dependent methyltransferases"/>
    <property type="match status" value="1"/>
</dbReference>
<feature type="domain" description="Type II methyltransferase M.TaqI-like" evidence="7">
    <location>
        <begin position="126"/>
        <end position="223"/>
    </location>
</feature>
<gene>
    <name evidence="8" type="ORF">YM304_02230</name>
</gene>
<evidence type="ECO:0000256" key="5">
    <source>
        <dbReference type="ARBA" id="ARBA00022691"/>
    </source>
</evidence>
<name>A0A6C7DZA9_ILUCY</name>
<evidence type="ECO:0000256" key="4">
    <source>
        <dbReference type="ARBA" id="ARBA00022679"/>
    </source>
</evidence>
<dbReference type="InterPro" id="IPR002052">
    <property type="entry name" value="DNA_methylase_N6_adenine_CS"/>
</dbReference>
<evidence type="ECO:0000313" key="9">
    <source>
        <dbReference type="Proteomes" id="UP000011863"/>
    </source>
</evidence>
<dbReference type="GO" id="GO:0009007">
    <property type="term" value="F:site-specific DNA-methyltransferase (adenine-specific) activity"/>
    <property type="evidence" value="ECO:0007669"/>
    <property type="project" value="UniProtKB-EC"/>
</dbReference>
<dbReference type="AlphaFoldDB" id="A0A6C7DZA9"/>
<evidence type="ECO:0000256" key="3">
    <source>
        <dbReference type="ARBA" id="ARBA00022603"/>
    </source>
</evidence>
<dbReference type="RefSeq" id="WP_015439785.1">
    <property type="nucleotide sequence ID" value="NC_020520.1"/>
</dbReference>
<dbReference type="KEGG" id="aym:YM304_02230"/>
<dbReference type="PANTHER" id="PTHR33841:SF5">
    <property type="entry name" value="DNA METHYLASE (MODIFICATION METHYLASE) (METHYLTRANSFERASE)-RELATED"/>
    <property type="match status" value="1"/>
</dbReference>
<dbReference type="GO" id="GO:0032259">
    <property type="term" value="P:methylation"/>
    <property type="evidence" value="ECO:0007669"/>
    <property type="project" value="UniProtKB-KW"/>
</dbReference>
<organism evidence="8 9">
    <name type="scientific">Ilumatobacter coccineus (strain NBRC 103263 / KCTC 29153 / YM16-304)</name>
    <dbReference type="NCBI Taxonomy" id="1313172"/>
    <lineage>
        <taxon>Bacteria</taxon>
        <taxon>Bacillati</taxon>
        <taxon>Actinomycetota</taxon>
        <taxon>Acidimicrobiia</taxon>
        <taxon>Acidimicrobiales</taxon>
        <taxon>Ilumatobacteraceae</taxon>
        <taxon>Ilumatobacter</taxon>
    </lineage>
</organism>
<comment type="catalytic activity">
    <reaction evidence="6">
        <text>a 2'-deoxyadenosine in DNA + S-adenosyl-L-methionine = an N(6)-methyl-2'-deoxyadenosine in DNA + S-adenosyl-L-homocysteine + H(+)</text>
        <dbReference type="Rhea" id="RHEA:15197"/>
        <dbReference type="Rhea" id="RHEA-COMP:12418"/>
        <dbReference type="Rhea" id="RHEA-COMP:12419"/>
        <dbReference type="ChEBI" id="CHEBI:15378"/>
        <dbReference type="ChEBI" id="CHEBI:57856"/>
        <dbReference type="ChEBI" id="CHEBI:59789"/>
        <dbReference type="ChEBI" id="CHEBI:90615"/>
        <dbReference type="ChEBI" id="CHEBI:90616"/>
        <dbReference type="EC" id="2.1.1.72"/>
    </reaction>
</comment>
<keyword evidence="3 8" id="KW-0489">Methyltransferase</keyword>
<protein>
    <recommendedName>
        <fullName evidence="2">site-specific DNA-methyltransferase (adenine-specific)</fullName>
        <ecNumber evidence="2">2.1.1.72</ecNumber>
    </recommendedName>
</protein>
<dbReference type="PROSITE" id="PS00092">
    <property type="entry name" value="N6_MTASE"/>
    <property type="match status" value="1"/>
</dbReference>
<accession>A0A6C7DZA9</accession>
<comment type="similarity">
    <text evidence="1">Belongs to the N(4)/N(6)-methyltransferase family.</text>
</comment>